<dbReference type="Gene3D" id="1.25.10.10">
    <property type="entry name" value="Leucine-rich Repeat Variant"/>
    <property type="match status" value="1"/>
</dbReference>
<dbReference type="InterPro" id="IPR051023">
    <property type="entry name" value="PP2A_Regulatory_Subunit_A"/>
</dbReference>
<dbReference type="PROSITE" id="PS50077">
    <property type="entry name" value="HEAT_REPEAT"/>
    <property type="match status" value="3"/>
</dbReference>
<evidence type="ECO:0000256" key="2">
    <source>
        <dbReference type="ARBA" id="ARBA00038332"/>
    </source>
</evidence>
<dbReference type="GO" id="GO:0019888">
    <property type="term" value="F:protein phosphatase regulator activity"/>
    <property type="evidence" value="ECO:0007669"/>
    <property type="project" value="TreeGrafter"/>
</dbReference>
<accession>A0AAV7Z5B4</accession>
<evidence type="ECO:0000313" key="5">
    <source>
        <dbReference type="EMBL" id="KAJ3437024.1"/>
    </source>
</evidence>
<comment type="similarity">
    <text evidence="2">Belongs to the phosphatase 2A regulatory subunit A family.</text>
</comment>
<feature type="repeat" description="HEAT" evidence="3">
    <location>
        <begin position="321"/>
        <end position="359"/>
    </location>
</feature>
<feature type="repeat" description="HEAT" evidence="3">
    <location>
        <begin position="477"/>
        <end position="515"/>
    </location>
</feature>
<feature type="domain" description="Phosphatase PP2A regulatory subunit A/Splicing factor 3B subunit 1-like HEAT repeat" evidence="4">
    <location>
        <begin position="274"/>
        <end position="352"/>
    </location>
</feature>
<dbReference type="Proteomes" id="UP001146793">
    <property type="component" value="Unassembled WGS sequence"/>
</dbReference>
<evidence type="ECO:0000256" key="1">
    <source>
        <dbReference type="ARBA" id="ARBA00022737"/>
    </source>
</evidence>
<organism evidence="5 6">
    <name type="scientific">Anaeramoeba flamelloides</name>
    <dbReference type="NCBI Taxonomy" id="1746091"/>
    <lineage>
        <taxon>Eukaryota</taxon>
        <taxon>Metamonada</taxon>
        <taxon>Anaeramoebidae</taxon>
        <taxon>Anaeramoeba</taxon>
    </lineage>
</organism>
<dbReference type="GO" id="GO:0005634">
    <property type="term" value="C:nucleus"/>
    <property type="evidence" value="ECO:0007669"/>
    <property type="project" value="TreeGrafter"/>
</dbReference>
<evidence type="ECO:0000259" key="4">
    <source>
        <dbReference type="Pfam" id="PF22646"/>
    </source>
</evidence>
<name>A0AAV7Z5B4_9EUKA</name>
<dbReference type="EMBL" id="JANTQA010000036">
    <property type="protein sequence ID" value="KAJ3437024.1"/>
    <property type="molecule type" value="Genomic_DNA"/>
</dbReference>
<dbReference type="SUPFAM" id="SSF48371">
    <property type="entry name" value="ARM repeat"/>
    <property type="match status" value="1"/>
</dbReference>
<keyword evidence="1" id="KW-0677">Repeat</keyword>
<dbReference type="PANTHER" id="PTHR10648:SF4">
    <property type="entry name" value="PROTEIN PHOSPHATASE 2 (FORMERLY 2A), REGULATORY SUBUNIT A, BETA ISOFORM-RELATED"/>
    <property type="match status" value="1"/>
</dbReference>
<reference evidence="5" key="1">
    <citation type="submission" date="2022-08" db="EMBL/GenBank/DDBJ databases">
        <title>Novel sulphate-reducing endosymbionts in the free-living metamonad Anaeramoeba.</title>
        <authorList>
            <person name="Jerlstrom-Hultqvist J."/>
            <person name="Cepicka I."/>
            <person name="Gallot-Lavallee L."/>
            <person name="Salas-Leiva D."/>
            <person name="Curtis B.A."/>
            <person name="Zahonova K."/>
            <person name="Pipaliya S."/>
            <person name="Dacks J."/>
            <person name="Roger A.J."/>
        </authorList>
    </citation>
    <scope>NUCLEOTIDE SEQUENCE</scope>
    <source>
        <strain evidence="5">Busselton2</strain>
    </source>
</reference>
<gene>
    <name evidence="5" type="ORF">M0812_19092</name>
</gene>
<dbReference type="PANTHER" id="PTHR10648">
    <property type="entry name" value="SERINE/THREONINE-PROTEIN PHOSPHATASE PP2A 65 KDA REGULATORY SUBUNIT"/>
    <property type="match status" value="1"/>
</dbReference>
<dbReference type="GO" id="GO:0000159">
    <property type="term" value="C:protein phosphatase type 2A complex"/>
    <property type="evidence" value="ECO:0007669"/>
    <property type="project" value="TreeGrafter"/>
</dbReference>
<sequence>MTQELSKIGTLIDQLIGYDPKLRYESISKIKLIAKTIGPKRTREEFIPFLNKIPFDEETKTILLLVTLLSEFVDLVGGEEHTHSLFPILLRYATYEDTSVRDQVIKTLTVLSGFSSNKEFSKHLYLFFKKLCFKKWTSSRYTACGIIPILYKNINEKQKEFVLKLFTRFCKNKSTLIRKIACQTLSKLILLFDKDLLLQYALPKLKQFHKDNQDSVRIQTIEVCVSFAKHLQDEQIILNEIIPIYQLLAQENSWRVRYLASKSMCSFSKNLNDNIILEKLLEPFLNLLADDEPEVRSVGCTQLYNFCELIKKHPKVIVERIIPKIGDLSTDSCEFVKSSLAVSIIKISPIIGKDETLTNLLSHQITLFSEESAKINLPLIRNLHYVAEVIGIEPLLDAILDSINRLSKNVDWRNRVEIIKCIPLIANLFDTGAFNEHLIDLCFSWFTDIVHSVREEATLMIKKLIETFGKKWGNEFVIPKIIELSNNQNHLFRQIAIFTFVKLAPILGSEFYKGDVIETIVKLGEDPIPNIRIYLINSLIELSKYINNDEKEILKKLLESLQEDVDRDVKYFATQTFEKTQKKN</sequence>
<dbReference type="GO" id="GO:0005829">
    <property type="term" value="C:cytosol"/>
    <property type="evidence" value="ECO:0007669"/>
    <property type="project" value="TreeGrafter"/>
</dbReference>
<dbReference type="InterPro" id="IPR016024">
    <property type="entry name" value="ARM-type_fold"/>
</dbReference>
<dbReference type="AlphaFoldDB" id="A0AAV7Z5B4"/>
<evidence type="ECO:0000256" key="3">
    <source>
        <dbReference type="PROSITE-ProRule" id="PRU00103"/>
    </source>
</evidence>
<dbReference type="InterPro" id="IPR054573">
    <property type="entry name" value="PP2A/SF3B1-like_HEAT"/>
</dbReference>
<proteinExistence type="inferred from homology"/>
<dbReference type="Pfam" id="PF22646">
    <property type="entry name" value="PPP2R1A-like_HEAT"/>
    <property type="match status" value="1"/>
</dbReference>
<comment type="caution">
    <text evidence="5">The sequence shown here is derived from an EMBL/GenBank/DDBJ whole genome shotgun (WGS) entry which is preliminary data.</text>
</comment>
<evidence type="ECO:0000313" key="6">
    <source>
        <dbReference type="Proteomes" id="UP001146793"/>
    </source>
</evidence>
<dbReference type="InterPro" id="IPR011989">
    <property type="entry name" value="ARM-like"/>
</dbReference>
<feature type="repeat" description="HEAT" evidence="3">
    <location>
        <begin position="241"/>
        <end position="279"/>
    </location>
</feature>
<protein>
    <submittedName>
        <fullName evidence="5">Protein phosphatase 2 (Formerly 2a) regulatory subunit a beta isoform-related</fullName>
    </submittedName>
</protein>
<dbReference type="InterPro" id="IPR021133">
    <property type="entry name" value="HEAT_type_2"/>
</dbReference>